<comment type="similarity">
    <text evidence="1">Belongs to the CapA family.</text>
</comment>
<dbReference type="AlphaFoldDB" id="A0A151A3W8"/>
<organism evidence="3 4">
    <name type="scientific">Staphylococcus kloosii</name>
    <dbReference type="NCBI Taxonomy" id="29384"/>
    <lineage>
        <taxon>Bacteria</taxon>
        <taxon>Bacillati</taxon>
        <taxon>Bacillota</taxon>
        <taxon>Bacilli</taxon>
        <taxon>Bacillales</taxon>
        <taxon>Staphylococcaceae</taxon>
        <taxon>Staphylococcus</taxon>
    </lineage>
</organism>
<protein>
    <submittedName>
        <fullName evidence="3">Capsule biosynthesis protein CapA</fullName>
    </submittedName>
</protein>
<reference evidence="3 4" key="1">
    <citation type="submission" date="2016-02" db="EMBL/GenBank/DDBJ databases">
        <title>Draft genome sequence of hydrocarbon degrading Staphylococcus saprophyticus Strain CNV2, isolated from crude-oil contaminated soil from Noonmati Oil Refinery, Guwahati, Assam, India.</title>
        <authorList>
            <person name="Mukherjee A."/>
            <person name="Chettri B."/>
            <person name="Langpoklakpam J."/>
            <person name="Singh A.K."/>
            <person name="Chattopadhyay D.J."/>
        </authorList>
    </citation>
    <scope>NUCLEOTIDE SEQUENCE [LARGE SCALE GENOMIC DNA]</scope>
    <source>
        <strain evidence="3 4">CNV2</strain>
    </source>
</reference>
<dbReference type="SUPFAM" id="SSF56300">
    <property type="entry name" value="Metallo-dependent phosphatases"/>
    <property type="match status" value="1"/>
</dbReference>
<feature type="domain" description="Capsule synthesis protein CapA" evidence="2">
    <location>
        <begin position="62"/>
        <end position="287"/>
    </location>
</feature>
<dbReference type="EMBL" id="LUGM01000002">
    <property type="protein sequence ID" value="KYH14042.1"/>
    <property type="molecule type" value="Genomic_DNA"/>
</dbReference>
<accession>A0A151A3W8</accession>
<name>A0A151A3W8_9STAP</name>
<evidence type="ECO:0000313" key="3">
    <source>
        <dbReference type="EMBL" id="KYH14042.1"/>
    </source>
</evidence>
<evidence type="ECO:0000313" key="4">
    <source>
        <dbReference type="Proteomes" id="UP000075418"/>
    </source>
</evidence>
<dbReference type="PANTHER" id="PTHR33393">
    <property type="entry name" value="POLYGLUTAMINE SYNTHESIS ACCESSORY PROTEIN RV0574C-RELATED"/>
    <property type="match status" value="1"/>
</dbReference>
<dbReference type="InterPro" id="IPR019079">
    <property type="entry name" value="Capsule_synth_CapA"/>
</dbReference>
<dbReference type="SMART" id="SM00854">
    <property type="entry name" value="PGA_cap"/>
    <property type="match status" value="1"/>
</dbReference>
<comment type="caution">
    <text evidence="3">The sequence shown here is derived from an EMBL/GenBank/DDBJ whole genome shotgun (WGS) entry which is preliminary data.</text>
</comment>
<evidence type="ECO:0000259" key="2">
    <source>
        <dbReference type="SMART" id="SM00854"/>
    </source>
</evidence>
<sequence>MKKSKRFTIDERVLKWSKLHKRYNFLFTLLVLIAAIVLLVLILRLQKSVPVEAMPKQNNEINLTYLGNINMNSNIRKNDLNETFGAVKDILKGSDYSTASLHLSKFADNPKMNRKENIDNILYLKELNLKSLNLINNSVDNIQARDLQKDVEAQLGYNFLTGNGSNPINSKTVQQNVKGQKIASVDFTDVDSDYSDPLKNTTSISLKPKIFMPLLKKLKEDNDMVVVNVDWGIPDEKHVTARQQKYAHALSDAGADIIIGHNTVIQKVEKYKHTNIFYSLGNVTSENFLSKNQQGITVQQKWDGKKSNFLVTPIKSQGGKVTRAQPSKVEEIKLLNNLNSDSVKLKKVKGGYHYES</sequence>
<dbReference type="Pfam" id="PF09587">
    <property type="entry name" value="PGA_cap"/>
    <property type="match status" value="1"/>
</dbReference>
<dbReference type="PANTHER" id="PTHR33393:SF13">
    <property type="entry name" value="PGA BIOSYNTHESIS PROTEIN CAPA"/>
    <property type="match status" value="1"/>
</dbReference>
<gene>
    <name evidence="3" type="ORF">A0131_04405</name>
</gene>
<proteinExistence type="inferred from homology"/>
<dbReference type="InterPro" id="IPR029052">
    <property type="entry name" value="Metallo-depent_PP-like"/>
</dbReference>
<evidence type="ECO:0000256" key="1">
    <source>
        <dbReference type="ARBA" id="ARBA00005662"/>
    </source>
</evidence>
<dbReference type="InterPro" id="IPR052169">
    <property type="entry name" value="CW_Biosynth-Accessory"/>
</dbReference>
<dbReference type="Gene3D" id="3.60.21.10">
    <property type="match status" value="1"/>
</dbReference>
<dbReference type="Proteomes" id="UP000075418">
    <property type="component" value="Unassembled WGS sequence"/>
</dbReference>
<dbReference type="RefSeq" id="WP_061854265.1">
    <property type="nucleotide sequence ID" value="NZ_LUGM01000002.1"/>
</dbReference>